<name>A0A931MHA5_9BURK</name>
<accession>A0A931MHA5</accession>
<gene>
    <name evidence="1" type="ORF">I5803_11010</name>
</gene>
<dbReference type="PROSITE" id="PS51257">
    <property type="entry name" value="PROKAR_LIPOPROTEIN"/>
    <property type="match status" value="1"/>
</dbReference>
<evidence type="ECO:0008006" key="3">
    <source>
        <dbReference type="Google" id="ProtNLM"/>
    </source>
</evidence>
<reference evidence="1" key="1">
    <citation type="submission" date="2020-11" db="EMBL/GenBank/DDBJ databases">
        <title>Bacterial whole genome sequence for Caenimonas sp. DR4.4.</title>
        <authorList>
            <person name="Le V."/>
            <person name="Ko S.-R."/>
            <person name="Ahn C.-Y."/>
            <person name="Oh H.-M."/>
        </authorList>
    </citation>
    <scope>NUCLEOTIDE SEQUENCE</scope>
    <source>
        <strain evidence="1">DR4.4</strain>
    </source>
</reference>
<dbReference type="RefSeq" id="WP_196986403.1">
    <property type="nucleotide sequence ID" value="NZ_JADWYS010000001.1"/>
</dbReference>
<dbReference type="Proteomes" id="UP000651050">
    <property type="component" value="Unassembled WGS sequence"/>
</dbReference>
<protein>
    <recommendedName>
        <fullName evidence="3">Lipoprotein</fullName>
    </recommendedName>
</protein>
<dbReference type="AlphaFoldDB" id="A0A931MHA5"/>
<evidence type="ECO:0000313" key="2">
    <source>
        <dbReference type="Proteomes" id="UP000651050"/>
    </source>
</evidence>
<keyword evidence="2" id="KW-1185">Reference proteome</keyword>
<sequence>MSKNQIGWIVFSMFLSGCTDIVNSSFSNDQLSQSLVTASPPLHPFSTLNGADSSALVCILEPYRSRVDQTEPRSREINDQLAVSGYRADEGHWAVLQLGNNGRLQVIPVLQTERRLIETTKGTNTKSAQCAEATTVAVVPGNSGIAFAFFISNTWEPR</sequence>
<organism evidence="1 2">
    <name type="scientific">Caenimonas aquaedulcis</name>
    <dbReference type="NCBI Taxonomy" id="2793270"/>
    <lineage>
        <taxon>Bacteria</taxon>
        <taxon>Pseudomonadati</taxon>
        <taxon>Pseudomonadota</taxon>
        <taxon>Betaproteobacteria</taxon>
        <taxon>Burkholderiales</taxon>
        <taxon>Comamonadaceae</taxon>
        <taxon>Caenimonas</taxon>
    </lineage>
</organism>
<comment type="caution">
    <text evidence="1">The sequence shown here is derived from an EMBL/GenBank/DDBJ whole genome shotgun (WGS) entry which is preliminary data.</text>
</comment>
<evidence type="ECO:0000313" key="1">
    <source>
        <dbReference type="EMBL" id="MBG9388549.1"/>
    </source>
</evidence>
<dbReference type="EMBL" id="JADWYS010000001">
    <property type="protein sequence ID" value="MBG9388549.1"/>
    <property type="molecule type" value="Genomic_DNA"/>
</dbReference>
<proteinExistence type="predicted"/>